<dbReference type="PANTHER" id="PTHR43792">
    <property type="entry name" value="GNAT FAMILY, PUTATIVE (AFU_ORTHOLOGUE AFUA_3G00765)-RELATED-RELATED"/>
    <property type="match status" value="1"/>
</dbReference>
<sequence>MSGFPDPLVGPRVRLRAFVPADAAMARELSTDPYVPRTGSLPAHADAAQAAAWVRRQQGRLAEGAGYSFALEVGGRAVGQCGLWFAGAERFTVGYAVVPGARGQGLAAEALGLLVGFAWTHPAARTVEALVEPWNTASLRTLARAGFTRVGATTHPIGGEERDVEVWVVRR</sequence>
<dbReference type="EMBL" id="PVZF01000013">
    <property type="protein sequence ID" value="PRY11482.1"/>
    <property type="molecule type" value="Genomic_DNA"/>
</dbReference>
<dbReference type="InterPro" id="IPR000182">
    <property type="entry name" value="GNAT_dom"/>
</dbReference>
<dbReference type="AlphaFoldDB" id="A0A2T0QYM1"/>
<dbReference type="InterPro" id="IPR016181">
    <property type="entry name" value="Acyl_CoA_acyltransferase"/>
</dbReference>
<evidence type="ECO:0000313" key="5">
    <source>
        <dbReference type="EMBL" id="PRY11482.1"/>
    </source>
</evidence>
<reference evidence="5 6" key="1">
    <citation type="submission" date="2018-03" db="EMBL/GenBank/DDBJ databases">
        <title>Genomic Encyclopedia of Archaeal and Bacterial Type Strains, Phase II (KMG-II): from individual species to whole genera.</title>
        <authorList>
            <person name="Goeker M."/>
        </authorList>
    </citation>
    <scope>NUCLEOTIDE SEQUENCE [LARGE SCALE GENOMIC DNA]</scope>
    <source>
        <strain evidence="5 6">DSM 19711</strain>
    </source>
</reference>
<protein>
    <submittedName>
        <fullName evidence="5">RimJ/RimL family protein N-acetyltransferase</fullName>
    </submittedName>
</protein>
<evidence type="ECO:0000313" key="6">
    <source>
        <dbReference type="Proteomes" id="UP000238083"/>
    </source>
</evidence>
<dbReference type="Pfam" id="PF13302">
    <property type="entry name" value="Acetyltransf_3"/>
    <property type="match status" value="1"/>
</dbReference>
<evidence type="ECO:0000256" key="3">
    <source>
        <dbReference type="ARBA" id="ARBA00038502"/>
    </source>
</evidence>
<dbReference type="SUPFAM" id="SSF55729">
    <property type="entry name" value="Acyl-CoA N-acyltransferases (Nat)"/>
    <property type="match status" value="1"/>
</dbReference>
<keyword evidence="1 5" id="KW-0808">Transferase</keyword>
<dbReference type="Gene3D" id="3.40.630.30">
    <property type="match status" value="1"/>
</dbReference>
<dbReference type="PROSITE" id="PS51186">
    <property type="entry name" value="GNAT"/>
    <property type="match status" value="1"/>
</dbReference>
<keyword evidence="6" id="KW-1185">Reference proteome</keyword>
<evidence type="ECO:0000256" key="1">
    <source>
        <dbReference type="ARBA" id="ARBA00022679"/>
    </source>
</evidence>
<dbReference type="InterPro" id="IPR051531">
    <property type="entry name" value="N-acetyltransferase"/>
</dbReference>
<dbReference type="GO" id="GO:0016747">
    <property type="term" value="F:acyltransferase activity, transferring groups other than amino-acyl groups"/>
    <property type="evidence" value="ECO:0007669"/>
    <property type="project" value="InterPro"/>
</dbReference>
<gene>
    <name evidence="5" type="ORF">CLV37_113105</name>
</gene>
<feature type="domain" description="N-acetyltransferase" evidence="4">
    <location>
        <begin position="13"/>
        <end position="171"/>
    </location>
</feature>
<organism evidence="5 6">
    <name type="scientific">Kineococcus rhizosphaerae</name>
    <dbReference type="NCBI Taxonomy" id="559628"/>
    <lineage>
        <taxon>Bacteria</taxon>
        <taxon>Bacillati</taxon>
        <taxon>Actinomycetota</taxon>
        <taxon>Actinomycetes</taxon>
        <taxon>Kineosporiales</taxon>
        <taxon>Kineosporiaceae</taxon>
        <taxon>Kineococcus</taxon>
    </lineage>
</organism>
<comment type="caution">
    <text evidence="5">The sequence shown here is derived from an EMBL/GenBank/DDBJ whole genome shotgun (WGS) entry which is preliminary data.</text>
</comment>
<proteinExistence type="inferred from homology"/>
<accession>A0A2T0QYM1</accession>
<name>A0A2T0QYM1_9ACTN</name>
<evidence type="ECO:0000256" key="2">
    <source>
        <dbReference type="ARBA" id="ARBA00023315"/>
    </source>
</evidence>
<evidence type="ECO:0000259" key="4">
    <source>
        <dbReference type="PROSITE" id="PS51186"/>
    </source>
</evidence>
<dbReference type="Proteomes" id="UP000238083">
    <property type="component" value="Unassembled WGS sequence"/>
</dbReference>
<dbReference type="OrthoDB" id="2061990at2"/>
<dbReference type="PANTHER" id="PTHR43792:SF8">
    <property type="entry name" value="[RIBOSOMAL PROTEIN US5]-ALANINE N-ACETYLTRANSFERASE"/>
    <property type="match status" value="1"/>
</dbReference>
<keyword evidence="2" id="KW-0012">Acyltransferase</keyword>
<comment type="similarity">
    <text evidence="3">Belongs to the acetyltransferase family. RimJ subfamily.</text>
</comment>
<dbReference type="RefSeq" id="WP_106214440.1">
    <property type="nucleotide sequence ID" value="NZ_PVZF01000013.1"/>
</dbReference>